<sequence length="309" mass="33532">MPSIESLELVRNKGPLLTTALALFGPNSWLDLVNRYSDLYEHHNITTNSTNTIICIDTAPLSRILNLNTLTTNNPSSSLFQINPINTCINPISPNQNPRGSTNALLAGSWLYNFQTPTAAGDSTHVYNFMNSTTASGNVYLANAFTIAAYLSNMAWMAEGNAISNTLTVAFDMGADSQKPAISRAGILVVSVLIGVDLVGLLVTAVYASWFPRWTGALDALSLLRIGGRVGEWLPLRVVVDETEVGVLDELPGWVGGDVDGKGERNGDGDGVERIALGGMSALRKGVVYEAYDEMELRKRRWGSRRLRR</sequence>
<reference evidence="3" key="1">
    <citation type="journal article" date="2017" name="Genome Biol.">
        <title>Comparative genomics reveals high biological diversity and specific adaptations in the industrially and medically important fungal genus Aspergillus.</title>
        <authorList>
            <person name="de Vries R.P."/>
            <person name="Riley R."/>
            <person name="Wiebenga A."/>
            <person name="Aguilar-Osorio G."/>
            <person name="Amillis S."/>
            <person name="Uchima C.A."/>
            <person name="Anderluh G."/>
            <person name="Asadollahi M."/>
            <person name="Askin M."/>
            <person name="Barry K."/>
            <person name="Battaglia E."/>
            <person name="Bayram O."/>
            <person name="Benocci T."/>
            <person name="Braus-Stromeyer S.A."/>
            <person name="Caldana C."/>
            <person name="Canovas D."/>
            <person name="Cerqueira G.C."/>
            <person name="Chen F."/>
            <person name="Chen W."/>
            <person name="Choi C."/>
            <person name="Clum A."/>
            <person name="Dos Santos R.A."/>
            <person name="Damasio A.R."/>
            <person name="Diallinas G."/>
            <person name="Emri T."/>
            <person name="Fekete E."/>
            <person name="Flipphi M."/>
            <person name="Freyberg S."/>
            <person name="Gallo A."/>
            <person name="Gournas C."/>
            <person name="Habgood R."/>
            <person name="Hainaut M."/>
            <person name="Harispe M.L."/>
            <person name="Henrissat B."/>
            <person name="Hilden K.S."/>
            <person name="Hope R."/>
            <person name="Hossain A."/>
            <person name="Karabika E."/>
            <person name="Karaffa L."/>
            <person name="Karanyi Z."/>
            <person name="Krasevec N."/>
            <person name="Kuo A."/>
            <person name="Kusch H."/>
            <person name="LaButti K."/>
            <person name="Lagendijk E.L."/>
            <person name="Lapidus A."/>
            <person name="Levasseur A."/>
            <person name="Lindquist E."/>
            <person name="Lipzen A."/>
            <person name="Logrieco A.F."/>
            <person name="MacCabe A."/>
            <person name="Maekelae M.R."/>
            <person name="Malavazi I."/>
            <person name="Melin P."/>
            <person name="Meyer V."/>
            <person name="Mielnichuk N."/>
            <person name="Miskei M."/>
            <person name="Molnar A.P."/>
            <person name="Mule G."/>
            <person name="Ngan C.Y."/>
            <person name="Orejas M."/>
            <person name="Orosz E."/>
            <person name="Ouedraogo J.P."/>
            <person name="Overkamp K.M."/>
            <person name="Park H.-S."/>
            <person name="Perrone G."/>
            <person name="Piumi F."/>
            <person name="Punt P.J."/>
            <person name="Ram A.F."/>
            <person name="Ramon A."/>
            <person name="Rauscher S."/>
            <person name="Record E."/>
            <person name="Riano-Pachon D.M."/>
            <person name="Robert V."/>
            <person name="Roehrig J."/>
            <person name="Ruller R."/>
            <person name="Salamov A."/>
            <person name="Salih N.S."/>
            <person name="Samson R.A."/>
            <person name="Sandor E."/>
            <person name="Sanguinetti M."/>
            <person name="Schuetze T."/>
            <person name="Sepcic K."/>
            <person name="Shelest E."/>
            <person name="Sherlock G."/>
            <person name="Sophianopoulou V."/>
            <person name="Squina F.M."/>
            <person name="Sun H."/>
            <person name="Susca A."/>
            <person name="Todd R.B."/>
            <person name="Tsang A."/>
            <person name="Unkles S.E."/>
            <person name="van de Wiele N."/>
            <person name="van Rossen-Uffink D."/>
            <person name="Oliveira J.V."/>
            <person name="Vesth T.C."/>
            <person name="Visser J."/>
            <person name="Yu J.-H."/>
            <person name="Zhou M."/>
            <person name="Andersen M.R."/>
            <person name="Archer D.B."/>
            <person name="Baker S.E."/>
            <person name="Benoit I."/>
            <person name="Brakhage A.A."/>
            <person name="Braus G.H."/>
            <person name="Fischer R."/>
            <person name="Frisvad J.C."/>
            <person name="Goldman G.H."/>
            <person name="Houbraken J."/>
            <person name="Oakley B."/>
            <person name="Pocsi I."/>
            <person name="Scazzocchio C."/>
            <person name="Seiboth B."/>
            <person name="vanKuyk P.A."/>
            <person name="Wortman J."/>
            <person name="Dyer P.S."/>
            <person name="Grigoriev I.V."/>
        </authorList>
    </citation>
    <scope>NUCLEOTIDE SEQUENCE [LARGE SCALE GENOMIC DNA]</scope>
    <source>
        <strain evidence="3">ITEM 5010</strain>
    </source>
</reference>
<proteinExistence type="predicted"/>
<evidence type="ECO:0000313" key="2">
    <source>
        <dbReference type="EMBL" id="OOF93317.1"/>
    </source>
</evidence>
<keyword evidence="1" id="KW-0472">Membrane</keyword>
<dbReference type="Proteomes" id="UP000188318">
    <property type="component" value="Unassembled WGS sequence"/>
</dbReference>
<keyword evidence="3" id="KW-1185">Reference proteome</keyword>
<dbReference type="OrthoDB" id="4509181at2759"/>
<evidence type="ECO:0000256" key="1">
    <source>
        <dbReference type="SAM" id="Phobius"/>
    </source>
</evidence>
<dbReference type="AlphaFoldDB" id="A0A1R3RFT3"/>
<keyword evidence="1" id="KW-1133">Transmembrane helix</keyword>
<evidence type="ECO:0000313" key="3">
    <source>
        <dbReference type="Proteomes" id="UP000188318"/>
    </source>
</evidence>
<keyword evidence="1" id="KW-0812">Transmembrane</keyword>
<accession>A0A1R3RFT3</accession>
<dbReference type="VEuPathDB" id="FungiDB:ASPCADRAFT_508493"/>
<name>A0A1R3RFT3_ASPC5</name>
<protein>
    <submittedName>
        <fullName evidence="2">Uncharacterized protein</fullName>
    </submittedName>
</protein>
<gene>
    <name evidence="2" type="ORF">ASPCADRAFT_508493</name>
</gene>
<feature type="transmembrane region" description="Helical" evidence="1">
    <location>
        <begin position="187"/>
        <end position="210"/>
    </location>
</feature>
<dbReference type="EMBL" id="KV907504">
    <property type="protein sequence ID" value="OOF93317.1"/>
    <property type="molecule type" value="Genomic_DNA"/>
</dbReference>
<organism evidence="2 3">
    <name type="scientific">Aspergillus carbonarius (strain ITEM 5010)</name>
    <dbReference type="NCBI Taxonomy" id="602072"/>
    <lineage>
        <taxon>Eukaryota</taxon>
        <taxon>Fungi</taxon>
        <taxon>Dikarya</taxon>
        <taxon>Ascomycota</taxon>
        <taxon>Pezizomycotina</taxon>
        <taxon>Eurotiomycetes</taxon>
        <taxon>Eurotiomycetidae</taxon>
        <taxon>Eurotiales</taxon>
        <taxon>Aspergillaceae</taxon>
        <taxon>Aspergillus</taxon>
        <taxon>Aspergillus subgen. Circumdati</taxon>
    </lineage>
</organism>